<keyword evidence="3" id="KW-1185">Reference proteome</keyword>
<keyword evidence="1" id="KW-0812">Transmembrane</keyword>
<name>A0ABR5SDB9_9BACT</name>
<dbReference type="EMBL" id="LNQR01000082">
    <property type="protein sequence ID" value="KWT82911.1"/>
    <property type="molecule type" value="Genomic_DNA"/>
</dbReference>
<feature type="transmembrane region" description="Helical" evidence="1">
    <location>
        <begin position="141"/>
        <end position="160"/>
    </location>
</feature>
<evidence type="ECO:0000256" key="1">
    <source>
        <dbReference type="SAM" id="Phobius"/>
    </source>
</evidence>
<comment type="caution">
    <text evidence="2">The sequence shown here is derived from an EMBL/GenBank/DDBJ whole genome shotgun (WGS) entry which is preliminary data.</text>
</comment>
<proteinExistence type="predicted"/>
<feature type="transmembrane region" description="Helical" evidence="1">
    <location>
        <begin position="6"/>
        <end position="22"/>
    </location>
</feature>
<reference evidence="2 3" key="1">
    <citation type="submission" date="2015-11" db="EMBL/GenBank/DDBJ databases">
        <authorList>
            <person name="Lin W."/>
        </authorList>
    </citation>
    <scope>NUCLEOTIDE SEQUENCE [LARGE SCALE GENOMIC DNA]</scope>
    <source>
        <strain evidence="2 3">HCH-1</strain>
    </source>
</reference>
<dbReference type="Proteomes" id="UP000060487">
    <property type="component" value="Unassembled WGS sequence"/>
</dbReference>
<sequence>MTTGMIIFIVVSVIVILLLVKYDGSKARKRRFLGRAELSPDEFYQQYYESSGLPKDKVIEILNNIAHVLEIPAKLLRPTDRFTEELKAEPGWEYDDGLGILEWELDIILRRKGSKLQLSDIKNIDDYIRCVIELGPVEQKCYQTTIVPVIAMVVVVYFFYKYAAEGNSGAAFIWLIILLILFYVIRKLRGAGLID</sequence>
<feature type="transmembrane region" description="Helical" evidence="1">
    <location>
        <begin position="166"/>
        <end position="185"/>
    </location>
</feature>
<keyword evidence="1" id="KW-1133">Transmembrane helix</keyword>
<keyword evidence="1" id="KW-0472">Membrane</keyword>
<dbReference type="RefSeq" id="WP_157072961.1">
    <property type="nucleotide sequence ID" value="NZ_LNQR01000082.1"/>
</dbReference>
<accession>A0ABR5SDB9</accession>
<organism evidence="2 3">
    <name type="scientific">Candidatus Magnetominusculus xianensis</name>
    <dbReference type="NCBI Taxonomy" id="1748249"/>
    <lineage>
        <taxon>Bacteria</taxon>
        <taxon>Pseudomonadati</taxon>
        <taxon>Nitrospirota</taxon>
        <taxon>Nitrospiria</taxon>
        <taxon>Nitrospirales</taxon>
        <taxon>Nitrospiraceae</taxon>
        <taxon>Candidatus Magnetominusculus</taxon>
    </lineage>
</organism>
<evidence type="ECO:0000313" key="2">
    <source>
        <dbReference type="EMBL" id="KWT82911.1"/>
    </source>
</evidence>
<evidence type="ECO:0000313" key="3">
    <source>
        <dbReference type="Proteomes" id="UP000060487"/>
    </source>
</evidence>
<gene>
    <name evidence="2" type="ORF">ASN18_2351</name>
</gene>
<protein>
    <submittedName>
        <fullName evidence="2">Uncharacterized protein</fullName>
    </submittedName>
</protein>